<dbReference type="Gene3D" id="3.90.1570.50">
    <property type="match status" value="1"/>
</dbReference>
<dbReference type="CDD" id="cd22332">
    <property type="entry name" value="HsdR_N"/>
    <property type="match status" value="1"/>
</dbReference>
<proteinExistence type="inferred from homology"/>
<evidence type="ECO:0000256" key="10">
    <source>
        <dbReference type="ARBA" id="ARBA00023125"/>
    </source>
</evidence>
<organism evidence="13 14">
    <name type="scientific">Mesomycoplasma molare</name>
    <dbReference type="NCBI Taxonomy" id="171288"/>
    <lineage>
        <taxon>Bacteria</taxon>
        <taxon>Bacillati</taxon>
        <taxon>Mycoplasmatota</taxon>
        <taxon>Mycoplasmoidales</taxon>
        <taxon>Metamycoplasmataceae</taxon>
        <taxon>Mesomycoplasma</taxon>
    </lineage>
</organism>
<dbReference type="InterPro" id="IPR004473">
    <property type="entry name" value="Restrct_endonuc_typeI_HsdR"/>
</dbReference>
<protein>
    <recommendedName>
        <fullName evidence="11">Type I restriction enzyme endonuclease subunit</fullName>
        <shortName evidence="11">R protein</shortName>
        <ecNumber evidence="11">3.1.21.3</ecNumber>
    </recommendedName>
</protein>
<reference evidence="13" key="1">
    <citation type="submission" date="2022-08" db="EMBL/GenBank/DDBJ databases">
        <title>Complete genome sequence of Mycoplasma molare type strain H 542.</title>
        <authorList>
            <person name="Spergser J."/>
        </authorList>
    </citation>
    <scope>NUCLEOTIDE SEQUENCE</scope>
    <source>
        <strain evidence="13">H 542</strain>
    </source>
</reference>
<dbReference type="Pfam" id="PF04313">
    <property type="entry name" value="HSDR_N"/>
    <property type="match status" value="1"/>
</dbReference>
<evidence type="ECO:0000256" key="6">
    <source>
        <dbReference type="ARBA" id="ARBA00022747"/>
    </source>
</evidence>
<keyword evidence="14" id="KW-1185">Reference proteome</keyword>
<dbReference type="PANTHER" id="PTHR30195:SF15">
    <property type="entry name" value="TYPE I RESTRICTION ENZYME HINDI ENDONUCLEASE SUBUNIT"/>
    <property type="match status" value="1"/>
</dbReference>
<dbReference type="PROSITE" id="PS51192">
    <property type="entry name" value="HELICASE_ATP_BIND_1"/>
    <property type="match status" value="1"/>
</dbReference>
<evidence type="ECO:0000256" key="4">
    <source>
        <dbReference type="ARBA" id="ARBA00022722"/>
    </source>
</evidence>
<dbReference type="EC" id="3.1.21.3" evidence="11"/>
<dbReference type="SUPFAM" id="SSF52540">
    <property type="entry name" value="P-loop containing nucleoside triphosphate hydrolases"/>
    <property type="match status" value="2"/>
</dbReference>
<dbReference type="EMBL" id="CP103423">
    <property type="protein sequence ID" value="UWD34430.1"/>
    <property type="molecule type" value="Genomic_DNA"/>
</dbReference>
<evidence type="ECO:0000256" key="5">
    <source>
        <dbReference type="ARBA" id="ARBA00022741"/>
    </source>
</evidence>
<evidence type="ECO:0000256" key="11">
    <source>
        <dbReference type="RuleBase" id="RU364115"/>
    </source>
</evidence>
<keyword evidence="7" id="KW-0255">Endonuclease</keyword>
<keyword evidence="10 11" id="KW-0238">DNA-binding</keyword>
<dbReference type="Pfam" id="PF18766">
    <property type="entry name" value="SWI2_SNF2"/>
    <property type="match status" value="1"/>
</dbReference>
<keyword evidence="9 11" id="KW-0067">ATP-binding</keyword>
<dbReference type="InterPro" id="IPR040980">
    <property type="entry name" value="SWI2_SNF2"/>
</dbReference>
<sequence length="1036" mass="123205">MSYKNSTEKTRVQIPAMIHLLRLGYAYLPISTNSLDKRNFDKETNIEINIFKSQFKKLNPNFDQDIDKVLREIKWSLNNDDLGKDFYNNLVSQNVKLIDFENISNNVFHFSAELEFSNGDESFRPDITIFINGLPLAIIEVKIPNNKDGQLAEEKRMNDIRLSNKKFKRFFNLIQLMMFSNNMDYSVKGDKLSGSFYSTGSNNKVVFNRFKEEPVKNNPNYYYENFVYENVEKDIEKKILSDFNSEDILDSNEYKTNKDYLTYTNKFLTSLCSRERILFLIKYGIVYLNSEREEYGKRVTINEKHIARYQQIFACLAVKEKLEQGVKSGIIWHTQGSGKTALSYYFVKFLTNYFSKKNKVAKFYFIVDRIDLLEQAKQEFETRGLIVKTAENKKELLEQFNSYNANEGNSGKLEIVVVNIQRFSENDKQDLEILPYSTNLQRILIIDEAHRSYNIQGSFLANLINMDKNSIKLALTGTPLLKEEWTSMQIFGDYIHTYYYDKSINDGYTLQIIREDIDTYYKKNLQNISSNNFLHAQKNEVKKSFIKENDNYIEELLKYIIVDFYKFRKYYNDTTLGAMIICDSSVQAKKMNEKFDEIQKQISKEIKDEINFKKGLILHDVEDKETRKMLVNDFKKNFKIDILIVFNMLLTGFDAPRLKRLYFGRKLKAHSLLQAITRVNRPYREMKYGYIIDFVNIKENFDETNMKYLNELKRFNTGIAEEHGGQFKNIFLNREEIEEKVKRAHNILFNSYADNLEQFEKFLETRSDKKELFEIREILQDVRGYYNLAKSFDSELFKEEFKEIKIEDISQLISMLSRRISFINFQEEQNKNQEIKLITNEILSNLKFNFILSSREELKIVSNRIDEKIKEIERMFAKQIDKNDPKFMNIQELIFSKLNECNYKEIKSSKEYDEILKEIDLYKNKLEKIQIEDENLAKHYRNNSKMLFMHKWIRNINSSITTNDVLISKIDEEIKNSLLILEKEIEEKINKNADNLKKEDFFKKFIEFVISRNKINVSTKYKESFIKELINQYKEL</sequence>
<dbReference type="NCBIfam" id="TIGR00348">
    <property type="entry name" value="hsdR"/>
    <property type="match status" value="1"/>
</dbReference>
<dbReference type="InterPro" id="IPR027417">
    <property type="entry name" value="P-loop_NTPase"/>
</dbReference>
<dbReference type="SMART" id="SM00487">
    <property type="entry name" value="DEXDc"/>
    <property type="match status" value="1"/>
</dbReference>
<dbReference type="RefSeq" id="WP_027123224.1">
    <property type="nucleotide sequence ID" value="NZ_CP103423.1"/>
</dbReference>
<evidence type="ECO:0000256" key="2">
    <source>
        <dbReference type="ARBA" id="ARBA00008598"/>
    </source>
</evidence>
<name>A0ABY5TUU3_9BACT</name>
<evidence type="ECO:0000313" key="14">
    <source>
        <dbReference type="Proteomes" id="UP001058364"/>
    </source>
</evidence>
<comment type="function">
    <text evidence="11">Subunit R is required for both nuclease and ATPase activities, but not for modification.</text>
</comment>
<dbReference type="GO" id="GO:0009035">
    <property type="term" value="F:type I site-specific deoxyribonuclease activity"/>
    <property type="evidence" value="ECO:0007669"/>
    <property type="project" value="UniProtKB-EC"/>
</dbReference>
<dbReference type="PANTHER" id="PTHR30195">
    <property type="entry name" value="TYPE I SITE-SPECIFIC DEOXYRIBONUCLEASE PROTEIN SUBUNIT M AND R"/>
    <property type="match status" value="1"/>
</dbReference>
<keyword evidence="5 11" id="KW-0547">Nucleotide-binding</keyword>
<evidence type="ECO:0000256" key="7">
    <source>
        <dbReference type="ARBA" id="ARBA00022759"/>
    </source>
</evidence>
<gene>
    <name evidence="13" type="ORF">NX772_01205</name>
</gene>
<dbReference type="CDD" id="cd18800">
    <property type="entry name" value="SF2_C_EcoR124I-like"/>
    <property type="match status" value="1"/>
</dbReference>
<comment type="catalytic activity">
    <reaction evidence="1 11">
        <text>Endonucleolytic cleavage of DNA to give random double-stranded fragments with terminal 5'-phosphates, ATP is simultaneously hydrolyzed.</text>
        <dbReference type="EC" id="3.1.21.3"/>
    </reaction>
</comment>
<comment type="similarity">
    <text evidence="2 11">Belongs to the HsdR family.</text>
</comment>
<evidence type="ECO:0000259" key="12">
    <source>
        <dbReference type="PROSITE" id="PS51192"/>
    </source>
</evidence>
<evidence type="ECO:0000256" key="8">
    <source>
        <dbReference type="ARBA" id="ARBA00022801"/>
    </source>
</evidence>
<dbReference type="Pfam" id="PF22679">
    <property type="entry name" value="T1R_D3-like"/>
    <property type="match status" value="1"/>
</dbReference>
<keyword evidence="6 11" id="KW-0680">Restriction system</keyword>
<keyword evidence="4" id="KW-0540">Nuclease</keyword>
<dbReference type="InterPro" id="IPR055180">
    <property type="entry name" value="HsdR_RecA-like_helicase_dom_2"/>
</dbReference>
<evidence type="ECO:0000256" key="1">
    <source>
        <dbReference type="ARBA" id="ARBA00000851"/>
    </source>
</evidence>
<comment type="subunit">
    <text evidence="3 11">The type I restriction/modification system is composed of three polypeptides R, M and S.</text>
</comment>
<dbReference type="InterPro" id="IPR014001">
    <property type="entry name" value="Helicase_ATP-bd"/>
</dbReference>
<dbReference type="InterPro" id="IPR007409">
    <property type="entry name" value="Restrct_endonuc_type1_HsdR_N"/>
</dbReference>
<dbReference type="Proteomes" id="UP001058364">
    <property type="component" value="Chromosome"/>
</dbReference>
<accession>A0ABY5TUU3</accession>
<dbReference type="Gene3D" id="3.40.50.300">
    <property type="entry name" value="P-loop containing nucleotide triphosphate hydrolases"/>
    <property type="match status" value="2"/>
</dbReference>
<evidence type="ECO:0000313" key="13">
    <source>
        <dbReference type="EMBL" id="UWD34430.1"/>
    </source>
</evidence>
<dbReference type="InterPro" id="IPR051268">
    <property type="entry name" value="Type-I_R_enzyme_R_subunit"/>
</dbReference>
<keyword evidence="8 11" id="KW-0378">Hydrolase</keyword>
<feature type="domain" description="Helicase ATP-binding" evidence="12">
    <location>
        <begin position="320"/>
        <end position="497"/>
    </location>
</feature>
<evidence type="ECO:0000256" key="3">
    <source>
        <dbReference type="ARBA" id="ARBA00011296"/>
    </source>
</evidence>
<evidence type="ECO:0000256" key="9">
    <source>
        <dbReference type="ARBA" id="ARBA00022840"/>
    </source>
</evidence>